<dbReference type="InterPro" id="IPR011029">
    <property type="entry name" value="DEATH-like_dom_sf"/>
</dbReference>
<sequence>MAATTDIRFHDFVESGDLGFNKMLLKITRQIEPEELRRLKFLCRGPSGLSTREIDRLTTAEDFFTSLQRLQMLTRDNLLLLQELLRCLERADLLRIVEEYAKILGNTLYFYEAPDQPANGFIHARFHVAGNLERFQRSKLDDLRAYVSRLLNEPQEFIFLVGVEKGSVNLMFMISEQYADQLKDLFEKHKDSFSRFGVDGIFVADKPAIDERSLDLPTAHEQRYRDSSTRECYGFV</sequence>
<dbReference type="SUPFAM" id="SSF47986">
    <property type="entry name" value="DEATH domain"/>
    <property type="match status" value="1"/>
</dbReference>
<dbReference type="GO" id="GO:0006915">
    <property type="term" value="P:apoptotic process"/>
    <property type="evidence" value="ECO:0007669"/>
    <property type="project" value="UniProtKB-KW"/>
</dbReference>
<organism evidence="3 4">
    <name type="scientific">Plakobranchus ocellatus</name>
    <dbReference type="NCBI Taxonomy" id="259542"/>
    <lineage>
        <taxon>Eukaryota</taxon>
        <taxon>Metazoa</taxon>
        <taxon>Spiralia</taxon>
        <taxon>Lophotrochozoa</taxon>
        <taxon>Mollusca</taxon>
        <taxon>Gastropoda</taxon>
        <taxon>Heterobranchia</taxon>
        <taxon>Euthyneura</taxon>
        <taxon>Panpulmonata</taxon>
        <taxon>Sacoglossa</taxon>
        <taxon>Placobranchoidea</taxon>
        <taxon>Plakobranchidae</taxon>
        <taxon>Plakobranchus</taxon>
    </lineage>
</organism>
<dbReference type="InterPro" id="IPR001875">
    <property type="entry name" value="DED_dom"/>
</dbReference>
<dbReference type="PROSITE" id="PS50168">
    <property type="entry name" value="DED"/>
    <property type="match status" value="1"/>
</dbReference>
<evidence type="ECO:0000313" key="3">
    <source>
        <dbReference type="EMBL" id="GFO12831.1"/>
    </source>
</evidence>
<dbReference type="Proteomes" id="UP000735302">
    <property type="component" value="Unassembled WGS sequence"/>
</dbReference>
<dbReference type="Gene3D" id="1.10.533.10">
    <property type="entry name" value="Death Domain, Fas"/>
    <property type="match status" value="1"/>
</dbReference>
<dbReference type="Pfam" id="PF01335">
    <property type="entry name" value="DED"/>
    <property type="match status" value="1"/>
</dbReference>
<accession>A0AAV4AX84</accession>
<dbReference type="AlphaFoldDB" id="A0AAV4AX84"/>
<evidence type="ECO:0000313" key="4">
    <source>
        <dbReference type="Proteomes" id="UP000735302"/>
    </source>
</evidence>
<evidence type="ECO:0000259" key="2">
    <source>
        <dbReference type="PROSITE" id="PS50168"/>
    </source>
</evidence>
<evidence type="ECO:0000256" key="1">
    <source>
        <dbReference type="ARBA" id="ARBA00022703"/>
    </source>
</evidence>
<dbReference type="PANTHER" id="PTHR48169">
    <property type="entry name" value="DED DOMAIN-CONTAINING PROTEIN"/>
    <property type="match status" value="1"/>
</dbReference>
<dbReference type="PANTHER" id="PTHR48169:SF7">
    <property type="entry name" value="CASPASE 10"/>
    <property type="match status" value="1"/>
</dbReference>
<proteinExistence type="predicted"/>
<protein>
    <submittedName>
        <fullName evidence="3">Poly [ADP-ribose] polymerase</fullName>
    </submittedName>
</protein>
<reference evidence="3 4" key="1">
    <citation type="journal article" date="2021" name="Elife">
        <title>Chloroplast acquisition without the gene transfer in kleptoplastic sea slugs, Plakobranchus ocellatus.</title>
        <authorList>
            <person name="Maeda T."/>
            <person name="Takahashi S."/>
            <person name="Yoshida T."/>
            <person name="Shimamura S."/>
            <person name="Takaki Y."/>
            <person name="Nagai Y."/>
            <person name="Toyoda A."/>
            <person name="Suzuki Y."/>
            <person name="Arimoto A."/>
            <person name="Ishii H."/>
            <person name="Satoh N."/>
            <person name="Nishiyama T."/>
            <person name="Hasebe M."/>
            <person name="Maruyama T."/>
            <person name="Minagawa J."/>
            <person name="Obokata J."/>
            <person name="Shigenobu S."/>
        </authorList>
    </citation>
    <scope>NUCLEOTIDE SEQUENCE [LARGE SCALE GENOMIC DNA]</scope>
</reference>
<keyword evidence="4" id="KW-1185">Reference proteome</keyword>
<keyword evidence="1" id="KW-0053">Apoptosis</keyword>
<gene>
    <name evidence="3" type="ORF">PoB_003933600</name>
</gene>
<dbReference type="EMBL" id="BLXT01004464">
    <property type="protein sequence ID" value="GFO12831.1"/>
    <property type="molecule type" value="Genomic_DNA"/>
</dbReference>
<name>A0AAV4AX84_9GAST</name>
<dbReference type="SMART" id="SM00031">
    <property type="entry name" value="DED"/>
    <property type="match status" value="1"/>
</dbReference>
<comment type="caution">
    <text evidence="3">The sequence shown here is derived from an EMBL/GenBank/DDBJ whole genome shotgun (WGS) entry which is preliminary data.</text>
</comment>
<feature type="domain" description="DED" evidence="2">
    <location>
        <begin position="19"/>
        <end position="99"/>
    </location>
</feature>
<dbReference type="GO" id="GO:0042981">
    <property type="term" value="P:regulation of apoptotic process"/>
    <property type="evidence" value="ECO:0007669"/>
    <property type="project" value="InterPro"/>
</dbReference>